<protein>
    <submittedName>
        <fullName evidence="11">Protein NLP9</fullName>
    </submittedName>
</protein>
<dbReference type="EMBL" id="GDKF01002572">
    <property type="protein sequence ID" value="JAT76050.1"/>
    <property type="molecule type" value="Transcribed_RNA"/>
</dbReference>
<dbReference type="OrthoDB" id="6270329at2759"/>
<evidence type="ECO:0000256" key="3">
    <source>
        <dbReference type="ARBA" id="ARBA00023054"/>
    </source>
</evidence>
<dbReference type="EMBL" id="QOKY01000202">
    <property type="protein sequence ID" value="RMZ52808.1"/>
    <property type="molecule type" value="Genomic_DNA"/>
</dbReference>
<sequence length="142" mass="15734">MPSTCERENGSFLSDVSPFDASPSDDSAAGFLPADMSGRLDHKKGCTDIRSIAQYFRYPISDAAQMMDICPTVLKKICRRHGINRWPQRKLKSIEKRVQELAARAPEAGADRASLQAKIAELQEEMHALTCGQLSLPSHCAW</sequence>
<dbReference type="STRING" id="3075.A0A087SG89"/>
<dbReference type="GO" id="GO:0003677">
    <property type="term" value="F:DNA binding"/>
    <property type="evidence" value="ECO:0007669"/>
    <property type="project" value="UniProtKB-KW"/>
</dbReference>
<dbReference type="Proteomes" id="UP000028924">
    <property type="component" value="Unassembled WGS sequence"/>
</dbReference>
<dbReference type="RefSeq" id="XP_011397631.1">
    <property type="nucleotide sequence ID" value="XM_011399329.1"/>
</dbReference>
<dbReference type="PANTHER" id="PTHR46373">
    <property type="entry name" value="PROTEIN RKD4"/>
    <property type="match status" value="1"/>
</dbReference>
<evidence type="ECO:0000313" key="13">
    <source>
        <dbReference type="Proteomes" id="UP000028924"/>
    </source>
</evidence>
<dbReference type="GeneID" id="23615146"/>
<dbReference type="InterPro" id="IPR003035">
    <property type="entry name" value="RWP-RK_dom"/>
</dbReference>
<evidence type="ECO:0000313" key="11">
    <source>
        <dbReference type="EMBL" id="KFM24743.1"/>
    </source>
</evidence>
<dbReference type="AlphaFoldDB" id="A0A087SG89"/>
<feature type="domain" description="RWP-RK" evidence="9">
    <location>
        <begin position="27"/>
        <end position="114"/>
    </location>
</feature>
<feature type="coiled-coil region" evidence="7">
    <location>
        <begin position="105"/>
        <end position="132"/>
    </location>
</feature>
<accession>A0A087SG89</accession>
<keyword evidence="4" id="KW-0238">DNA-binding</keyword>
<gene>
    <name evidence="12" type="ORF">APUTEX25_000927</name>
    <name evidence="11" type="ORF">F751_3755</name>
    <name evidence="10" type="ORF">g.9564</name>
</gene>
<keyword evidence="5" id="KW-0804">Transcription</keyword>
<reference evidence="12" key="4">
    <citation type="submission" date="2018-10" db="EMBL/GenBank/DDBJ databases">
        <authorList>
            <person name="Hovde B."/>
            <person name="Zhang X."/>
        </authorList>
    </citation>
    <scope>NUCLEOTIDE SEQUENCE [LARGE SCALE GENOMIC DNA]</scope>
    <source>
        <strain evidence="12">UTEX 25</strain>
    </source>
</reference>
<evidence type="ECO:0000256" key="1">
    <source>
        <dbReference type="ARBA" id="ARBA00004049"/>
    </source>
</evidence>
<dbReference type="KEGG" id="apro:F751_3755"/>
<evidence type="ECO:0000313" key="10">
    <source>
        <dbReference type="EMBL" id="JAT76050.1"/>
    </source>
</evidence>
<dbReference type="PROSITE" id="PS51519">
    <property type="entry name" value="RWP_RK"/>
    <property type="match status" value="1"/>
</dbReference>
<name>A0A087SG89_AUXPR</name>
<keyword evidence="2" id="KW-0805">Transcription regulation</keyword>
<evidence type="ECO:0000256" key="5">
    <source>
        <dbReference type="ARBA" id="ARBA00023163"/>
    </source>
</evidence>
<evidence type="ECO:0000313" key="14">
    <source>
        <dbReference type="Proteomes" id="UP000279271"/>
    </source>
</evidence>
<reference evidence="10" key="2">
    <citation type="submission" date="2015-08" db="EMBL/GenBank/DDBJ databases">
        <authorList>
            <person name="Babu N.S."/>
            <person name="Beckwith C.J."/>
            <person name="Beseler K.G."/>
            <person name="Brison A."/>
            <person name="Carone J.V."/>
            <person name="Caskin T.P."/>
            <person name="Diamond M."/>
            <person name="Durham M.E."/>
            <person name="Foxe J.M."/>
            <person name="Go M."/>
            <person name="Henderson B.A."/>
            <person name="Jones I.B."/>
            <person name="McGettigan J.A."/>
            <person name="Micheletti S.J."/>
            <person name="Nasrallah M.E."/>
            <person name="Ortiz D."/>
            <person name="Piller C.R."/>
            <person name="Privatt S.R."/>
            <person name="Schneider S.L."/>
            <person name="Sharp S."/>
            <person name="Smith T.C."/>
            <person name="Stanton J.D."/>
            <person name="Ullery H.E."/>
            <person name="Wilson R.J."/>
            <person name="Serrano M.G."/>
            <person name="Buck G."/>
            <person name="Lee V."/>
            <person name="Wang Y."/>
            <person name="Carvalho R."/>
            <person name="Voegtly L."/>
            <person name="Shi R."/>
            <person name="Duckworth R."/>
            <person name="Johnson A."/>
            <person name="Loviza R."/>
            <person name="Walstead R."/>
            <person name="Shah Z."/>
            <person name="Kiflezghi M."/>
            <person name="Wade K."/>
            <person name="Ball S.L."/>
            <person name="Bradley K.W."/>
            <person name="Asai D.J."/>
            <person name="Bowman C.A."/>
            <person name="Russell D.A."/>
            <person name="Pope W.H."/>
            <person name="Jacobs-Sera D."/>
            <person name="Hendrix R.W."/>
            <person name="Hatfull G.F."/>
        </authorList>
    </citation>
    <scope>NUCLEOTIDE SEQUENCE</scope>
</reference>
<proteinExistence type="predicted"/>
<dbReference type="EMBL" id="KL662110">
    <property type="protein sequence ID" value="KFM24743.1"/>
    <property type="molecule type" value="Genomic_DNA"/>
</dbReference>
<keyword evidence="6" id="KW-0539">Nucleus</keyword>
<dbReference type="Pfam" id="PF02042">
    <property type="entry name" value="RWP-RK"/>
    <property type="match status" value="1"/>
</dbReference>
<evidence type="ECO:0000256" key="8">
    <source>
        <dbReference type="SAM" id="MobiDB-lite"/>
    </source>
</evidence>
<evidence type="ECO:0000256" key="2">
    <source>
        <dbReference type="ARBA" id="ARBA00023015"/>
    </source>
</evidence>
<keyword evidence="3 7" id="KW-0175">Coiled coil</keyword>
<reference evidence="12" key="5">
    <citation type="submission" date="2018-11" db="EMBL/GenBank/DDBJ databases">
        <title>Characterization of plant carbon substrate utilization by Auxenochlorella protothecoides.</title>
        <authorList>
            <person name="Vogler B.W."/>
            <person name="Starkenburg S.R."/>
            <person name="Sudasinghe N."/>
            <person name="Schambach J.Y."/>
            <person name="Rollin J.A."/>
            <person name="Pattathil S."/>
            <person name="Barry A.N."/>
        </authorList>
    </citation>
    <scope>NUCLEOTIDE SEQUENCE [LARGE SCALE GENOMIC DNA]</scope>
    <source>
        <strain evidence="12">UTEX 25</strain>
    </source>
</reference>
<dbReference type="InterPro" id="IPR044607">
    <property type="entry name" value="RKD-like"/>
</dbReference>
<reference evidence="11 13" key="1">
    <citation type="journal article" date="2014" name="BMC Genomics">
        <title>Oil accumulation mechanisms of the oleaginous microalga Chlorella protothecoides revealed through its genome, transcriptomes, and proteomes.</title>
        <authorList>
            <person name="Gao C."/>
            <person name="Wang Y."/>
            <person name="Shen Y."/>
            <person name="Yan D."/>
            <person name="He X."/>
            <person name="Dai J."/>
            <person name="Wu Q."/>
        </authorList>
    </citation>
    <scope>NUCLEOTIDE SEQUENCE [LARGE SCALE GENOMIC DNA]</scope>
    <source>
        <strain evidence="11 13">0710</strain>
    </source>
</reference>
<organism evidence="11 13">
    <name type="scientific">Auxenochlorella protothecoides</name>
    <name type="common">Green microalga</name>
    <name type="synonym">Chlorella protothecoides</name>
    <dbReference type="NCBI Taxonomy" id="3075"/>
    <lineage>
        <taxon>Eukaryota</taxon>
        <taxon>Viridiplantae</taxon>
        <taxon>Chlorophyta</taxon>
        <taxon>core chlorophytes</taxon>
        <taxon>Trebouxiophyceae</taxon>
        <taxon>Chlorellales</taxon>
        <taxon>Chlorellaceae</taxon>
        <taxon>Auxenochlorella</taxon>
    </lineage>
</organism>
<reference evidence="14" key="3">
    <citation type="journal article" date="2018" name="Algal Res.">
        <title>Characterization of plant carbon substrate utilization by Auxenochlorella protothecoides.</title>
        <authorList>
            <person name="Vogler B.W."/>
            <person name="Starkenburg S.R."/>
            <person name="Sudasinghe N."/>
            <person name="Schambach J.Y."/>
            <person name="Rollin J.A."/>
            <person name="Pattathil S."/>
            <person name="Barry A.N."/>
        </authorList>
    </citation>
    <scope>NUCLEOTIDE SEQUENCE [LARGE SCALE GENOMIC DNA]</scope>
    <source>
        <strain evidence="14">UTEX 25</strain>
    </source>
</reference>
<evidence type="ECO:0000256" key="4">
    <source>
        <dbReference type="ARBA" id="ARBA00023125"/>
    </source>
</evidence>
<keyword evidence="13" id="KW-1185">Reference proteome</keyword>
<evidence type="ECO:0000256" key="6">
    <source>
        <dbReference type="ARBA" id="ARBA00023242"/>
    </source>
</evidence>
<comment type="function">
    <text evidence="1">Putative transcription factor.</text>
</comment>
<feature type="region of interest" description="Disordered" evidence="8">
    <location>
        <begin position="1"/>
        <end position="21"/>
    </location>
</feature>
<dbReference type="eggNOG" id="ENOG502SGE4">
    <property type="taxonomic scope" value="Eukaryota"/>
</dbReference>
<evidence type="ECO:0000256" key="7">
    <source>
        <dbReference type="SAM" id="Coils"/>
    </source>
</evidence>
<dbReference type="Proteomes" id="UP000279271">
    <property type="component" value="Unassembled WGS sequence"/>
</dbReference>
<dbReference type="GO" id="GO:0003700">
    <property type="term" value="F:DNA-binding transcription factor activity"/>
    <property type="evidence" value="ECO:0007669"/>
    <property type="project" value="InterPro"/>
</dbReference>
<evidence type="ECO:0000313" key="12">
    <source>
        <dbReference type="EMBL" id="RMZ52808.1"/>
    </source>
</evidence>
<dbReference type="PANTHER" id="PTHR46373:SF5">
    <property type="entry name" value="RWP-RK DOMAIN PROTEIN"/>
    <property type="match status" value="1"/>
</dbReference>
<evidence type="ECO:0000259" key="9">
    <source>
        <dbReference type="PROSITE" id="PS51519"/>
    </source>
</evidence>